<sequence>MKQRLDTRVNLMFALNRTLFLLYPTKGIWETRQRMQSARNDAIHSRGLGRKRGLLLGLSLEACDWFCFYQICTIGPWCPYRIFGCPYFCAW</sequence>
<organism evidence="1 2">
    <name type="scientific">Amanita muscaria (strain Koide BX008)</name>
    <dbReference type="NCBI Taxonomy" id="946122"/>
    <lineage>
        <taxon>Eukaryota</taxon>
        <taxon>Fungi</taxon>
        <taxon>Dikarya</taxon>
        <taxon>Basidiomycota</taxon>
        <taxon>Agaricomycotina</taxon>
        <taxon>Agaricomycetes</taxon>
        <taxon>Agaricomycetidae</taxon>
        <taxon>Agaricales</taxon>
        <taxon>Pluteineae</taxon>
        <taxon>Amanitaceae</taxon>
        <taxon>Amanita</taxon>
    </lineage>
</organism>
<dbReference type="HOGENOM" id="CLU_2426531_0_0_1"/>
<accession>A0A0C2XA62</accession>
<dbReference type="Proteomes" id="UP000054549">
    <property type="component" value="Unassembled WGS sequence"/>
</dbReference>
<keyword evidence="2" id="KW-1185">Reference proteome</keyword>
<dbReference type="AlphaFoldDB" id="A0A0C2XA62"/>
<dbReference type="InParanoid" id="A0A0C2XA62"/>
<reference evidence="1 2" key="1">
    <citation type="submission" date="2014-04" db="EMBL/GenBank/DDBJ databases">
        <title>Evolutionary Origins and Diversification of the Mycorrhizal Mutualists.</title>
        <authorList>
            <consortium name="DOE Joint Genome Institute"/>
            <consortium name="Mycorrhizal Genomics Consortium"/>
            <person name="Kohler A."/>
            <person name="Kuo A."/>
            <person name="Nagy L.G."/>
            <person name="Floudas D."/>
            <person name="Copeland A."/>
            <person name="Barry K.W."/>
            <person name="Cichocki N."/>
            <person name="Veneault-Fourrey C."/>
            <person name="LaButti K."/>
            <person name="Lindquist E.A."/>
            <person name="Lipzen A."/>
            <person name="Lundell T."/>
            <person name="Morin E."/>
            <person name="Murat C."/>
            <person name="Riley R."/>
            <person name="Ohm R."/>
            <person name="Sun H."/>
            <person name="Tunlid A."/>
            <person name="Henrissat B."/>
            <person name="Grigoriev I.V."/>
            <person name="Hibbett D.S."/>
            <person name="Martin F."/>
        </authorList>
    </citation>
    <scope>NUCLEOTIDE SEQUENCE [LARGE SCALE GENOMIC DNA]</scope>
    <source>
        <strain evidence="1 2">Koide BX008</strain>
    </source>
</reference>
<gene>
    <name evidence="1" type="ORF">M378DRAFT_154813</name>
</gene>
<name>A0A0C2XA62_AMAMK</name>
<dbReference type="EMBL" id="KN818222">
    <property type="protein sequence ID" value="KIL71277.1"/>
    <property type="molecule type" value="Genomic_DNA"/>
</dbReference>
<protein>
    <submittedName>
        <fullName evidence="1">Uncharacterized protein</fullName>
    </submittedName>
</protein>
<evidence type="ECO:0000313" key="2">
    <source>
        <dbReference type="Proteomes" id="UP000054549"/>
    </source>
</evidence>
<proteinExistence type="predicted"/>
<evidence type="ECO:0000313" key="1">
    <source>
        <dbReference type="EMBL" id="KIL71277.1"/>
    </source>
</evidence>